<dbReference type="AlphaFoldDB" id="A0A7S4RTD1"/>
<feature type="transmembrane region" description="Helical" evidence="12">
    <location>
        <begin position="33"/>
        <end position="57"/>
    </location>
</feature>
<evidence type="ECO:0000256" key="10">
    <source>
        <dbReference type="ARBA" id="ARBA00031459"/>
    </source>
</evidence>
<comment type="subunit">
    <text evidence="9">The 4 large subunits of the cytochrome b6-f complex are cytochrome b6, subunit IV (17 kDa polypeptide, PetD), cytochrome f and the Rieske protein, while the 4 small subunits are PetG, PetL, PetM and PetN. The complex functions as a dimer.</text>
</comment>
<organism evidence="13">
    <name type="scientific">Alexandrium monilatum</name>
    <dbReference type="NCBI Taxonomy" id="311494"/>
    <lineage>
        <taxon>Eukaryota</taxon>
        <taxon>Sar</taxon>
        <taxon>Alveolata</taxon>
        <taxon>Dinophyceae</taxon>
        <taxon>Gonyaulacales</taxon>
        <taxon>Pyrocystaceae</taxon>
        <taxon>Alexandrium</taxon>
    </lineage>
</organism>
<keyword evidence="8 12" id="KW-0472">Membrane</keyword>
<dbReference type="InterPro" id="IPR005497">
    <property type="entry name" value="Cytochrome_b6-f_cplx_su8"/>
</dbReference>
<evidence type="ECO:0000256" key="12">
    <source>
        <dbReference type="SAM" id="Phobius"/>
    </source>
</evidence>
<dbReference type="EMBL" id="HBNR01056404">
    <property type="protein sequence ID" value="CAE4623308.1"/>
    <property type="molecule type" value="Transcribed_RNA"/>
</dbReference>
<evidence type="ECO:0000256" key="3">
    <source>
        <dbReference type="ARBA" id="ARBA00010969"/>
    </source>
</evidence>
<dbReference type="SUPFAM" id="SSF103451">
    <property type="entry name" value="PetN subunit of the cytochrome b6f complex"/>
    <property type="match status" value="1"/>
</dbReference>
<evidence type="ECO:0000313" key="13">
    <source>
        <dbReference type="EMBL" id="CAE4623308.1"/>
    </source>
</evidence>
<feature type="transmembrane region" description="Helical" evidence="12">
    <location>
        <begin position="160"/>
        <end position="178"/>
    </location>
</feature>
<evidence type="ECO:0000256" key="6">
    <source>
        <dbReference type="ARBA" id="ARBA00022982"/>
    </source>
</evidence>
<evidence type="ECO:0000256" key="9">
    <source>
        <dbReference type="ARBA" id="ARBA00025834"/>
    </source>
</evidence>
<keyword evidence="7 12" id="KW-1133">Transmembrane helix</keyword>
<keyword evidence="4" id="KW-0813">Transport</keyword>
<comment type="similarity">
    <text evidence="3">Belongs to the PetN family.</text>
</comment>
<feature type="transmembrane region" description="Helical" evidence="12">
    <location>
        <begin position="120"/>
        <end position="140"/>
    </location>
</feature>
<dbReference type="InterPro" id="IPR036143">
    <property type="entry name" value="Cytochr_b6-f_cplx_su8_sf"/>
</dbReference>
<keyword evidence="6" id="KW-0249">Electron transport</keyword>
<sequence>MAQGVLPQAPRVQSEKVLACHTASARVWRLFDLVVMASRVALFALAGVLAVPAAAYVQPWHAGVAQPQRVARGVSDALPSDEVSGVQLSSEESSSAFSMAAVSCAVGAALGWANARRRQAAASGVAAAAAGLSPLAAGAASGMEGSSVALALDPLNNPDLGFVFLTALTSMSIALVVWGRNGL</sequence>
<name>A0A7S4RTD1_9DINO</name>
<protein>
    <recommendedName>
        <fullName evidence="10">Cytochrome b6-f complex subunit PetN</fullName>
    </recommendedName>
    <alternativeName>
        <fullName evidence="11">Cytochrome b6-f complex subunit VIII</fullName>
    </alternativeName>
</protein>
<dbReference type="Pfam" id="PF03742">
    <property type="entry name" value="PetN"/>
    <property type="match status" value="1"/>
</dbReference>
<evidence type="ECO:0000256" key="7">
    <source>
        <dbReference type="ARBA" id="ARBA00022989"/>
    </source>
</evidence>
<comment type="function">
    <text evidence="1">Component of the cytochrome b6-f complex, which mediates electron transfer between photosystem II (PSII) and photosystem I (PSI), cyclic electron flow around PSI, and state transitions.</text>
</comment>
<evidence type="ECO:0000256" key="8">
    <source>
        <dbReference type="ARBA" id="ARBA00023136"/>
    </source>
</evidence>
<evidence type="ECO:0000256" key="1">
    <source>
        <dbReference type="ARBA" id="ARBA00003068"/>
    </source>
</evidence>
<proteinExistence type="inferred from homology"/>
<comment type="subcellular location">
    <subcellularLocation>
        <location evidence="2">Membrane</location>
        <topology evidence="2">Single-pass membrane protein</topology>
    </subcellularLocation>
</comment>
<gene>
    <name evidence="13" type="ORF">AMON00008_LOCUS39669</name>
</gene>
<reference evidence="13" key="1">
    <citation type="submission" date="2021-01" db="EMBL/GenBank/DDBJ databases">
        <authorList>
            <person name="Corre E."/>
            <person name="Pelletier E."/>
            <person name="Niang G."/>
            <person name="Scheremetjew M."/>
            <person name="Finn R."/>
            <person name="Kale V."/>
            <person name="Holt S."/>
            <person name="Cochrane G."/>
            <person name="Meng A."/>
            <person name="Brown T."/>
            <person name="Cohen L."/>
        </authorList>
    </citation>
    <scope>NUCLEOTIDE SEQUENCE</scope>
    <source>
        <strain evidence="13">CCMP3105</strain>
    </source>
</reference>
<evidence type="ECO:0000256" key="11">
    <source>
        <dbReference type="ARBA" id="ARBA00031982"/>
    </source>
</evidence>
<dbReference type="GO" id="GO:0009512">
    <property type="term" value="C:cytochrome b6f complex"/>
    <property type="evidence" value="ECO:0007669"/>
    <property type="project" value="InterPro"/>
</dbReference>
<evidence type="ECO:0000256" key="2">
    <source>
        <dbReference type="ARBA" id="ARBA00004167"/>
    </source>
</evidence>
<feature type="transmembrane region" description="Helical" evidence="12">
    <location>
        <begin position="96"/>
        <end position="113"/>
    </location>
</feature>
<evidence type="ECO:0000256" key="5">
    <source>
        <dbReference type="ARBA" id="ARBA00022692"/>
    </source>
</evidence>
<keyword evidence="5 12" id="KW-0812">Transmembrane</keyword>
<evidence type="ECO:0000256" key="4">
    <source>
        <dbReference type="ARBA" id="ARBA00022448"/>
    </source>
</evidence>
<dbReference type="GO" id="GO:0016020">
    <property type="term" value="C:membrane"/>
    <property type="evidence" value="ECO:0007669"/>
    <property type="project" value="UniProtKB-SubCell"/>
</dbReference>
<dbReference type="GO" id="GO:0017004">
    <property type="term" value="P:cytochrome complex assembly"/>
    <property type="evidence" value="ECO:0007669"/>
    <property type="project" value="InterPro"/>
</dbReference>
<accession>A0A7S4RTD1</accession>